<gene>
    <name evidence="4" type="ORF">CFC21_071789</name>
</gene>
<dbReference type="GO" id="GO:0016746">
    <property type="term" value="F:acyltransferase activity"/>
    <property type="evidence" value="ECO:0007669"/>
    <property type="project" value="UniProtKB-KW"/>
</dbReference>
<dbReference type="PANTHER" id="PTHR18919">
    <property type="entry name" value="ACETYL-COA C-ACYLTRANSFERASE"/>
    <property type="match status" value="1"/>
</dbReference>
<comment type="caution">
    <text evidence="4">The sequence shown here is derived from an EMBL/GenBank/DDBJ whole genome shotgun (WGS) entry which is preliminary data.</text>
</comment>
<protein>
    <submittedName>
        <fullName evidence="4">Uncharacterized protein</fullName>
    </submittedName>
</protein>
<name>A0A9R1HHP8_WHEAT</name>
<evidence type="ECO:0000256" key="3">
    <source>
        <dbReference type="ARBA" id="ARBA00023315"/>
    </source>
</evidence>
<keyword evidence="2" id="KW-0808">Transferase</keyword>
<keyword evidence="3" id="KW-0012">Acyltransferase</keyword>
<feature type="non-terminal residue" evidence="4">
    <location>
        <position position="1"/>
    </location>
</feature>
<comment type="similarity">
    <text evidence="1">Belongs to the thiolase-like superfamily. Thiolase family.</text>
</comment>
<dbReference type="OrthoDB" id="5404651at2759"/>
<accession>A0A9R1HHP8</accession>
<dbReference type="AlphaFoldDB" id="A0A9R1HHP8"/>
<reference evidence="4" key="1">
    <citation type="journal article" date="2017" name="Gigascience">
        <title>The first near-complete assembly of the hexaploid bread wheat genome, Triticum aestivum.</title>
        <authorList>
            <person name="Zimin A.V."/>
            <person name="Puiu D."/>
            <person name="Hall R."/>
            <person name="Kingan S."/>
            <person name="Clavijo B.J."/>
            <person name="Salzberg S.L."/>
        </authorList>
    </citation>
    <scope>NUCLEOTIDE SEQUENCE</scope>
    <source>
        <tissue evidence="4">Leaf</tissue>
    </source>
</reference>
<feature type="non-terminal residue" evidence="4">
    <location>
        <position position="55"/>
    </location>
</feature>
<evidence type="ECO:0000256" key="1">
    <source>
        <dbReference type="ARBA" id="ARBA00010982"/>
    </source>
</evidence>
<sequence length="55" mass="6033">ALKYIAEARKGSRFGHHSLAHGMLKGDLWDVYGDCSMGVCAELCADNHAPTREDQ</sequence>
<dbReference type="EMBL" id="CM022224">
    <property type="protein sequence ID" value="KAF7065714.1"/>
    <property type="molecule type" value="Genomic_DNA"/>
</dbReference>
<dbReference type="Proteomes" id="UP000815260">
    <property type="component" value="Chromosome 5B"/>
</dbReference>
<evidence type="ECO:0000313" key="4">
    <source>
        <dbReference type="EMBL" id="KAF7065714.1"/>
    </source>
</evidence>
<evidence type="ECO:0000256" key="2">
    <source>
        <dbReference type="ARBA" id="ARBA00022679"/>
    </source>
</evidence>
<dbReference type="PANTHER" id="PTHR18919:SF161">
    <property type="entry name" value="ACETYL-COA ACETYLTRANSFERASE 2"/>
    <property type="match status" value="1"/>
</dbReference>
<reference evidence="4" key="2">
    <citation type="submission" date="2020-03" db="EMBL/GenBank/DDBJ databases">
        <title>The second near-complete assembly of the hexaploid bread wheat (Triticum aestivum) genome.</title>
        <authorList>
            <person name="Zimin A.V."/>
            <person name="Puiu D."/>
            <person name="Shumante A."/>
            <person name="Alonge M."/>
            <person name="Salzberg S.L."/>
        </authorList>
    </citation>
    <scope>NUCLEOTIDE SEQUENCE</scope>
    <source>
        <tissue evidence="4">Leaf</tissue>
    </source>
</reference>
<proteinExistence type="inferred from homology"/>
<organism evidence="4">
    <name type="scientific">Triticum aestivum</name>
    <name type="common">Wheat</name>
    <dbReference type="NCBI Taxonomy" id="4565"/>
    <lineage>
        <taxon>Eukaryota</taxon>
        <taxon>Viridiplantae</taxon>
        <taxon>Streptophyta</taxon>
        <taxon>Embryophyta</taxon>
        <taxon>Tracheophyta</taxon>
        <taxon>Spermatophyta</taxon>
        <taxon>Magnoliopsida</taxon>
        <taxon>Liliopsida</taxon>
        <taxon>Poales</taxon>
        <taxon>Poaceae</taxon>
        <taxon>BOP clade</taxon>
        <taxon>Pooideae</taxon>
        <taxon>Triticodae</taxon>
        <taxon>Triticeae</taxon>
        <taxon>Triticinae</taxon>
        <taxon>Triticum</taxon>
    </lineage>
</organism>